<feature type="compositionally biased region" description="Low complexity" evidence="1">
    <location>
        <begin position="132"/>
        <end position="141"/>
    </location>
</feature>
<keyword evidence="3" id="KW-1185">Reference proteome</keyword>
<feature type="region of interest" description="Disordered" evidence="1">
    <location>
        <begin position="49"/>
        <end position="264"/>
    </location>
</feature>
<feature type="region of interest" description="Disordered" evidence="1">
    <location>
        <begin position="1"/>
        <end position="37"/>
    </location>
</feature>
<organism evidence="2 3">
    <name type="scientific">Zymoseptoria tritici (strain ST99CH_3D7)</name>
    <dbReference type="NCBI Taxonomy" id="1276538"/>
    <lineage>
        <taxon>Eukaryota</taxon>
        <taxon>Fungi</taxon>
        <taxon>Dikarya</taxon>
        <taxon>Ascomycota</taxon>
        <taxon>Pezizomycotina</taxon>
        <taxon>Dothideomycetes</taxon>
        <taxon>Dothideomycetidae</taxon>
        <taxon>Mycosphaerellales</taxon>
        <taxon>Mycosphaerellaceae</taxon>
        <taxon>Zymoseptoria</taxon>
    </lineage>
</organism>
<proteinExistence type="predicted"/>
<name>A0A1X7S5L0_ZYMT9</name>
<evidence type="ECO:0000256" key="1">
    <source>
        <dbReference type="SAM" id="MobiDB-lite"/>
    </source>
</evidence>
<protein>
    <submittedName>
        <fullName evidence="2">Uncharacterized protein</fullName>
    </submittedName>
</protein>
<gene>
    <name evidence="2" type="ORF">ZT3D7_G10123</name>
</gene>
<evidence type="ECO:0000313" key="3">
    <source>
        <dbReference type="Proteomes" id="UP000215127"/>
    </source>
</evidence>
<dbReference type="AlphaFoldDB" id="A0A1X7S5L0"/>
<dbReference type="Proteomes" id="UP000215127">
    <property type="component" value="Chromosome 10"/>
</dbReference>
<reference evidence="2 3" key="1">
    <citation type="submission" date="2016-06" db="EMBL/GenBank/DDBJ databases">
        <authorList>
            <person name="Kjaerup R.B."/>
            <person name="Dalgaard T.S."/>
            <person name="Juul-Madsen H.R."/>
        </authorList>
    </citation>
    <scope>NUCLEOTIDE SEQUENCE [LARGE SCALE GENOMIC DNA]</scope>
</reference>
<feature type="compositionally biased region" description="Low complexity" evidence="1">
    <location>
        <begin position="1"/>
        <end position="33"/>
    </location>
</feature>
<accession>A0A1X7S5L0</accession>
<sequence>MSGYYPYADYPSDPSYFYASRPSRSSSATSARYQPSSTAAASLSYSEMYAPSTPSSCSQNPYARSSSSHHDPHSSSSARDNPYLPSIDLYGSSSRRDRDSMRLAESMHPPRAASLSRYRDSGPRPSTASDRAAYADPYYLGPGYGPSPAPRQPSMYSRAPSPSARDAYLPNRRPSYFEASQPSRDLYGSSSGGYGSESSYQGGYTATRPSPMMYGNRPSTSSGSSSRRPSGYEGYEGYGRGESRYPDLPSGYEGGGSRRRNAYY</sequence>
<feature type="compositionally biased region" description="Polar residues" evidence="1">
    <location>
        <begin position="52"/>
        <end position="64"/>
    </location>
</feature>
<evidence type="ECO:0000313" key="2">
    <source>
        <dbReference type="EMBL" id="SMQ54968.1"/>
    </source>
</evidence>
<feature type="compositionally biased region" description="Low complexity" evidence="1">
    <location>
        <begin position="217"/>
        <end position="233"/>
    </location>
</feature>
<dbReference type="EMBL" id="LT853701">
    <property type="protein sequence ID" value="SMQ54968.1"/>
    <property type="molecule type" value="Genomic_DNA"/>
</dbReference>